<dbReference type="RefSeq" id="WP_087031582.1">
    <property type="nucleotide sequence ID" value="NZ_FJNE01000002.1"/>
</dbReference>
<dbReference type="SUPFAM" id="SSF54862">
    <property type="entry name" value="4Fe-4S ferredoxins"/>
    <property type="match status" value="1"/>
</dbReference>
<evidence type="ECO:0000256" key="2">
    <source>
        <dbReference type="ARBA" id="ARBA00022485"/>
    </source>
</evidence>
<dbReference type="PROSITE" id="PS00198">
    <property type="entry name" value="4FE4S_FER_1"/>
    <property type="match status" value="2"/>
</dbReference>
<dbReference type="PANTHER" id="PTHR30176">
    <property type="entry name" value="FERREDOXIN-TYPE PROTEIN NAPH"/>
    <property type="match status" value="1"/>
</dbReference>
<dbReference type="STRING" id="140314.SAMN04488076_101228"/>
<accession>A0A143YE80</accession>
<dbReference type="PANTHER" id="PTHR30176:SF3">
    <property type="entry name" value="FERREDOXIN-TYPE PROTEIN NAPH"/>
    <property type="match status" value="1"/>
</dbReference>
<dbReference type="InterPro" id="IPR017896">
    <property type="entry name" value="4Fe4S_Fe-S-bd"/>
</dbReference>
<keyword evidence="6" id="KW-0411">Iron-sulfur</keyword>
<dbReference type="InterPro" id="IPR017900">
    <property type="entry name" value="4Fe4S_Fe_S_CS"/>
</dbReference>
<keyword evidence="5" id="KW-0408">Iron</keyword>
<evidence type="ECO:0000256" key="7">
    <source>
        <dbReference type="SAM" id="Phobius"/>
    </source>
</evidence>
<dbReference type="AlphaFoldDB" id="A0A143YE80"/>
<dbReference type="GO" id="GO:0005886">
    <property type="term" value="C:plasma membrane"/>
    <property type="evidence" value="ECO:0007669"/>
    <property type="project" value="TreeGrafter"/>
</dbReference>
<feature type="transmembrane region" description="Helical" evidence="7">
    <location>
        <begin position="121"/>
        <end position="143"/>
    </location>
</feature>
<dbReference type="OrthoDB" id="9806398at2"/>
<dbReference type="SMART" id="SM00900">
    <property type="entry name" value="FMN_bind"/>
    <property type="match status" value="2"/>
</dbReference>
<organism evidence="9 10">
    <name type="scientific">Trichococcus palustris</name>
    <dbReference type="NCBI Taxonomy" id="140314"/>
    <lineage>
        <taxon>Bacteria</taxon>
        <taxon>Bacillati</taxon>
        <taxon>Bacillota</taxon>
        <taxon>Bacilli</taxon>
        <taxon>Lactobacillales</taxon>
        <taxon>Carnobacteriaceae</taxon>
        <taxon>Trichococcus</taxon>
    </lineage>
</organism>
<evidence type="ECO:0000256" key="3">
    <source>
        <dbReference type="ARBA" id="ARBA00022723"/>
    </source>
</evidence>
<dbReference type="Proteomes" id="UP000242754">
    <property type="component" value="Unassembled WGS sequence"/>
</dbReference>
<keyword evidence="1" id="KW-0813">Transport</keyword>
<keyword evidence="3" id="KW-0479">Metal-binding</keyword>
<keyword evidence="2" id="KW-0004">4Fe-4S</keyword>
<dbReference type="Gene3D" id="3.90.1010.20">
    <property type="match status" value="2"/>
</dbReference>
<keyword evidence="10" id="KW-1185">Reference proteome</keyword>
<dbReference type="InterPro" id="IPR007329">
    <property type="entry name" value="FMN-bd"/>
</dbReference>
<feature type="transmembrane region" description="Helical" evidence="7">
    <location>
        <begin position="75"/>
        <end position="100"/>
    </location>
</feature>
<feature type="domain" description="4Fe-4S ferredoxin-type" evidence="8">
    <location>
        <begin position="233"/>
        <end position="265"/>
    </location>
</feature>
<dbReference type="Pfam" id="PF04205">
    <property type="entry name" value="FMN_bind"/>
    <property type="match status" value="2"/>
</dbReference>
<feature type="transmembrane region" description="Helical" evidence="7">
    <location>
        <begin position="163"/>
        <end position="185"/>
    </location>
</feature>
<dbReference type="GO" id="GO:0010181">
    <property type="term" value="F:FMN binding"/>
    <property type="evidence" value="ECO:0007669"/>
    <property type="project" value="InterPro"/>
</dbReference>
<name>A0A143YE80_9LACT</name>
<dbReference type="InterPro" id="IPR051684">
    <property type="entry name" value="Electron_Trans/Redox"/>
</dbReference>
<keyword evidence="7" id="KW-0472">Membrane</keyword>
<dbReference type="EMBL" id="FJNE01000002">
    <property type="protein sequence ID" value="CZQ86222.1"/>
    <property type="molecule type" value="Genomic_DNA"/>
</dbReference>
<evidence type="ECO:0000256" key="5">
    <source>
        <dbReference type="ARBA" id="ARBA00023004"/>
    </source>
</evidence>
<dbReference type="Pfam" id="PF12801">
    <property type="entry name" value="Fer4_5"/>
    <property type="match status" value="2"/>
</dbReference>
<evidence type="ECO:0000313" key="10">
    <source>
        <dbReference type="Proteomes" id="UP000242754"/>
    </source>
</evidence>
<evidence type="ECO:0000256" key="6">
    <source>
        <dbReference type="ARBA" id="ARBA00023014"/>
    </source>
</evidence>
<protein>
    <recommendedName>
        <fullName evidence="8">4Fe-4S ferredoxin-type domain-containing protein</fullName>
    </recommendedName>
</protein>
<evidence type="ECO:0000313" key="9">
    <source>
        <dbReference type="EMBL" id="CZQ86222.1"/>
    </source>
</evidence>
<proteinExistence type="predicted"/>
<evidence type="ECO:0000259" key="8">
    <source>
        <dbReference type="PROSITE" id="PS51379"/>
    </source>
</evidence>
<keyword evidence="7" id="KW-0812">Transmembrane</keyword>
<dbReference type="GO" id="GO:0051539">
    <property type="term" value="F:4 iron, 4 sulfur cluster binding"/>
    <property type="evidence" value="ECO:0007669"/>
    <property type="project" value="UniProtKB-KW"/>
</dbReference>
<dbReference type="PROSITE" id="PS51379">
    <property type="entry name" value="4FE4S_FER_2"/>
    <property type="match status" value="1"/>
</dbReference>
<dbReference type="GO" id="GO:0046872">
    <property type="term" value="F:metal ion binding"/>
    <property type="evidence" value="ECO:0007669"/>
    <property type="project" value="UniProtKB-KW"/>
</dbReference>
<sequence length="546" mass="58624">MDQRSKNKLKRKMRKIKKINFIRRIVQLVCFFLLPGLFIQIYTSTKALVMALVNSSFSLQANLLDLAVVLSVYPLTLLLGRFFCGWVCAMGSIGDLLTAIRNGLKIKELKMEGSAGQKLKAVKYILLLFAIIFIWVLQIIAIPQGINPLDAFGVLVSLNNWDLLLSTFLVATILLAAILVLSFFVPRFFCRYLCPTGAILSLLSLPRMLTIKKPRENCRNCTLCTQNCPMAIPLYKTDKSRSGECIECGQCVIGCPMDNCHMQLAGKDLNTKTIGTIAATTIVGLNYIGTISANAVAFESTQTLTMDASQSATASSTKYQDGSYPGTAPGFQGQITVDVTVANGLITAIDEVSNEDTPEFFNRCWNTVTGEIIQSQTTDVDAVSGATYSSQGIMDAVAAALYGQTGTTAAIGESADSILAESKTIDSSSTASSQKSSMSSDAAALFTDGTYEGSGSGLRGETLVEVTVQAGKITAISEISKQDDDQFFYRAWDTVTEEIIAAQSIEVDAVSGATYSSNSIMEAVAAALDLTFENPNSSLQGGHGRP</sequence>
<keyword evidence="7" id="KW-1133">Transmembrane helix</keyword>
<gene>
    <name evidence="9" type="ORF">Tpal_744</name>
</gene>
<reference evidence="9 10" key="1">
    <citation type="submission" date="2016-02" db="EMBL/GenBank/DDBJ databases">
        <authorList>
            <person name="Wen L."/>
            <person name="He K."/>
            <person name="Yang H."/>
        </authorList>
    </citation>
    <scope>NUCLEOTIDE SEQUENCE [LARGE SCALE GENOMIC DNA]</scope>
    <source>
        <strain evidence="9">Trichococcus palustris</strain>
    </source>
</reference>
<evidence type="ECO:0000256" key="4">
    <source>
        <dbReference type="ARBA" id="ARBA00022982"/>
    </source>
</evidence>
<evidence type="ECO:0000256" key="1">
    <source>
        <dbReference type="ARBA" id="ARBA00022448"/>
    </source>
</evidence>
<keyword evidence="4" id="KW-0249">Electron transport</keyword>